<sequence length="258" mass="29112">MACTTKTARELVQERLPGLNIGPEKTTNHALHDVVFSGILSPWPNFYKDVEATFINHNWAGGAICAVENGPSPHSVSHEHVRIGDEHGTQGRVNKLVGQAMGAIFRSQNMGISLGDYKSCTGTPTNYRKLPDSMLRNGAGAPYAVGEIKTPWIPRHDIKQAYLDEREFRQILGQAALYMRDCKMRHRYLICHDTMYNNGQPSLRQCFFHLGLEAQQGSIHVTRTSRRKGWVVNKRGDRLYQNDRSSSLRIVHYVANLL</sequence>
<protein>
    <submittedName>
        <fullName evidence="1">Uncharacterized protein</fullName>
    </submittedName>
</protein>
<dbReference type="AlphaFoldDB" id="A0A318YJU6"/>
<reference evidence="1" key="1">
    <citation type="submission" date="2016-12" db="EMBL/GenBank/DDBJ databases">
        <title>The genomes of Aspergillus section Nigri reveals drivers in fungal speciation.</title>
        <authorList>
            <consortium name="DOE Joint Genome Institute"/>
            <person name="Vesth T.C."/>
            <person name="Nybo J."/>
            <person name="Theobald S."/>
            <person name="Brandl J."/>
            <person name="Frisvad J.C."/>
            <person name="Nielsen K.F."/>
            <person name="Lyhne E.K."/>
            <person name="Kogle M.E."/>
            <person name="Kuo A."/>
            <person name="Riley R."/>
            <person name="Clum A."/>
            <person name="Nolan M."/>
            <person name="Lipzen A."/>
            <person name="Salamov A."/>
            <person name="Henrissat B."/>
            <person name="Wiebenga A."/>
            <person name="De Vries R.P."/>
            <person name="Grigoriev I.V."/>
            <person name="Mortensen U.H."/>
            <person name="Andersen M.R."/>
            <person name="Baker S.E."/>
        </authorList>
    </citation>
    <scope>NUCLEOTIDE SEQUENCE [LARGE SCALE GENOMIC DNA]</scope>
    <source>
        <strain evidence="1">CBS 115656</strain>
    </source>
</reference>
<dbReference type="Proteomes" id="UP000247647">
    <property type="component" value="Unassembled WGS sequence"/>
</dbReference>
<evidence type="ECO:0000313" key="1">
    <source>
        <dbReference type="EMBL" id="PYH34755.1"/>
    </source>
</evidence>
<keyword evidence="2" id="KW-1185">Reference proteome</keyword>
<dbReference type="OrthoDB" id="2156052at2759"/>
<proteinExistence type="predicted"/>
<dbReference type="GeneID" id="37127207"/>
<dbReference type="RefSeq" id="XP_025480233.1">
    <property type="nucleotide sequence ID" value="XM_025624751.1"/>
</dbReference>
<gene>
    <name evidence="1" type="ORF">BO87DRAFT_386190</name>
</gene>
<dbReference type="EMBL" id="KZ821458">
    <property type="protein sequence ID" value="PYH34755.1"/>
    <property type="molecule type" value="Genomic_DNA"/>
</dbReference>
<accession>A0A318YJU6</accession>
<organism evidence="1 2">
    <name type="scientific">Aspergillus neoniger (strain CBS 115656)</name>
    <dbReference type="NCBI Taxonomy" id="1448310"/>
    <lineage>
        <taxon>Eukaryota</taxon>
        <taxon>Fungi</taxon>
        <taxon>Dikarya</taxon>
        <taxon>Ascomycota</taxon>
        <taxon>Pezizomycotina</taxon>
        <taxon>Eurotiomycetes</taxon>
        <taxon>Eurotiomycetidae</taxon>
        <taxon>Eurotiales</taxon>
        <taxon>Aspergillaceae</taxon>
        <taxon>Aspergillus</taxon>
        <taxon>Aspergillus subgen. Circumdati</taxon>
    </lineage>
</organism>
<evidence type="ECO:0000313" key="2">
    <source>
        <dbReference type="Proteomes" id="UP000247647"/>
    </source>
</evidence>
<name>A0A318YJU6_ASPNB</name>